<feature type="compositionally biased region" description="Polar residues" evidence="1">
    <location>
        <begin position="44"/>
        <end position="53"/>
    </location>
</feature>
<reference evidence="2 3" key="1">
    <citation type="journal article" date="2019" name="Int. J. Syst. Evol. Microbiol.">
        <title>The Global Catalogue of Microorganisms (GCM) 10K type strain sequencing project: providing services to taxonomists for standard genome sequencing and annotation.</title>
        <authorList>
            <consortium name="The Broad Institute Genomics Platform"/>
            <consortium name="The Broad Institute Genome Sequencing Center for Infectious Disease"/>
            <person name="Wu L."/>
            <person name="Ma J."/>
        </authorList>
    </citation>
    <scope>NUCLEOTIDE SEQUENCE [LARGE SCALE GENOMIC DNA]</scope>
    <source>
        <strain evidence="2 3">RDMS1</strain>
    </source>
</reference>
<keyword evidence="3" id="KW-1185">Reference proteome</keyword>
<evidence type="ECO:0008006" key="4">
    <source>
        <dbReference type="Google" id="ProtNLM"/>
    </source>
</evidence>
<accession>A0ABD5YYI0</accession>
<feature type="compositionally biased region" description="Basic and acidic residues" evidence="1">
    <location>
        <begin position="154"/>
        <end position="164"/>
    </location>
</feature>
<dbReference type="AlphaFoldDB" id="A0ABD5YYI0"/>
<dbReference type="EMBL" id="JBHTAX010000005">
    <property type="protein sequence ID" value="MFC7192586.1"/>
    <property type="molecule type" value="Genomic_DNA"/>
</dbReference>
<evidence type="ECO:0000256" key="1">
    <source>
        <dbReference type="SAM" id="MobiDB-lite"/>
    </source>
</evidence>
<dbReference type="Gene3D" id="2.60.120.380">
    <property type="match status" value="1"/>
</dbReference>
<evidence type="ECO:0000313" key="3">
    <source>
        <dbReference type="Proteomes" id="UP001596417"/>
    </source>
</evidence>
<protein>
    <recommendedName>
        <fullName evidence="4">Peptidase C-terminal archaeal/bacterial domain-containing protein</fullName>
    </recommendedName>
</protein>
<dbReference type="RefSeq" id="WP_248910925.1">
    <property type="nucleotide sequence ID" value="NZ_CP109981.1"/>
</dbReference>
<proteinExistence type="predicted"/>
<name>A0ABD5YYI0_9EURY</name>
<sequence>MQALGGTVVELSGTYYVRVKGTNITEYDLTVETQRPDQYDPNEQPATATSIESGKTISAVVSGSDQDTYAVDLDKGETISVMTSDVGSNLVNTRLLGPNASGAYFIHVYPYEDGIGLYDMDDRYELSITISGADDDEPSNEDDSEIDDGPTETPDEKESTDSFTRRVLTCIHLRPRDTQILI</sequence>
<organism evidence="2 3">
    <name type="scientific">Halocatena marina</name>
    <dbReference type="NCBI Taxonomy" id="2934937"/>
    <lineage>
        <taxon>Archaea</taxon>
        <taxon>Methanobacteriati</taxon>
        <taxon>Methanobacteriota</taxon>
        <taxon>Stenosarchaea group</taxon>
        <taxon>Halobacteria</taxon>
        <taxon>Halobacteriales</taxon>
        <taxon>Natronomonadaceae</taxon>
        <taxon>Halocatena</taxon>
    </lineage>
</organism>
<dbReference type="GeneID" id="76202274"/>
<comment type="caution">
    <text evidence="2">The sequence shown here is derived from an EMBL/GenBank/DDBJ whole genome shotgun (WGS) entry which is preliminary data.</text>
</comment>
<gene>
    <name evidence="2" type="ORF">ACFQL7_24075</name>
</gene>
<evidence type="ECO:0000313" key="2">
    <source>
        <dbReference type="EMBL" id="MFC7192586.1"/>
    </source>
</evidence>
<feature type="region of interest" description="Disordered" evidence="1">
    <location>
        <begin position="130"/>
        <end position="164"/>
    </location>
</feature>
<feature type="region of interest" description="Disordered" evidence="1">
    <location>
        <begin position="33"/>
        <end position="53"/>
    </location>
</feature>
<dbReference type="SUPFAM" id="SSF89260">
    <property type="entry name" value="Collagen-binding domain"/>
    <property type="match status" value="1"/>
</dbReference>
<dbReference type="Proteomes" id="UP001596417">
    <property type="component" value="Unassembled WGS sequence"/>
</dbReference>
<feature type="compositionally biased region" description="Acidic residues" evidence="1">
    <location>
        <begin position="133"/>
        <end position="153"/>
    </location>
</feature>